<dbReference type="WBParaSite" id="jg4693">
    <property type="protein sequence ID" value="jg4693"/>
    <property type="gene ID" value="jg4693"/>
</dbReference>
<keyword evidence="4" id="KW-0809">Transit peptide</keyword>
<keyword evidence="3" id="KW-0378">Hydrolase</keyword>
<dbReference type="InterPro" id="IPR033120">
    <property type="entry name" value="HOTDOG_ACOT"/>
</dbReference>
<evidence type="ECO:0000256" key="4">
    <source>
        <dbReference type="ARBA" id="ARBA00022946"/>
    </source>
</evidence>
<dbReference type="SUPFAM" id="SSF54637">
    <property type="entry name" value="Thioesterase/thiol ester dehydrase-isomerase"/>
    <property type="match status" value="2"/>
</dbReference>
<dbReference type="InterPro" id="IPR029069">
    <property type="entry name" value="HotDog_dom_sf"/>
</dbReference>
<sequence length="539" mass="60333">MILAQICRKSSLASAINTAMPAFSNVKVQSRGDSASYEALPMGTTTTRNSTQHLFNRFLCPAVPFRTPRDAIHAGHVCGTAGNPLFCSTPAPQTNEYGGPIYTSTHSLQSSSSVANSVVYTSARRASTQAAVAVASPQPEEEEKRPSRFQIPVPLDASQLPDIYTVRRALQQHARDTYSGVGKMEFDPQRQHTVANGSSTSVIPLSSDKMLKQYYSTHRNKARYGMLMEQLDMFATWLGYKHNQAPEVSMDVPAHHTIGVVTALVDRIDVHQEQGPASDKDIFYHGYTSWVGKSSSEVRFDDRQIHDGESGMDGKAAPNVKLAIETEEELVRFNEAEKSKKLRTLMQKNSLSKSQPTSSEVANMHHMHMNMADPISLTLQRHRAGEGCVFMDECAYQKSFICFPVQINLHNKIFGGYLMRKAYEAAFINAQLFSKDKPRFVFGGEMVFKKAVPVGAFLMLNSQVCYTKENYMQVTVSGQVMNDKTNQLETCNSFQYSFKTDRTLPSVIPTTYADNVRYMTAKRHFETFVENKQTFDEFN</sequence>
<comment type="similarity">
    <text evidence="1">Belongs to the acyl coenzyme A hydrolase family.</text>
</comment>
<feature type="domain" description="HotDog ACOT-type" evidence="5">
    <location>
        <begin position="392"/>
        <end position="504"/>
    </location>
</feature>
<dbReference type="GO" id="GO:0047617">
    <property type="term" value="F:fatty acyl-CoA hydrolase activity"/>
    <property type="evidence" value="ECO:0007669"/>
    <property type="project" value="TreeGrafter"/>
</dbReference>
<dbReference type="PANTHER" id="PTHR12655:SF0">
    <property type="entry name" value="ACYL-COENZYME A THIOESTERASE 9, MITOCHONDRIAL"/>
    <property type="match status" value="1"/>
</dbReference>
<reference evidence="7" key="1">
    <citation type="submission" date="2022-11" db="UniProtKB">
        <authorList>
            <consortium name="WormBaseParasite"/>
        </authorList>
    </citation>
    <scope>IDENTIFICATION</scope>
</reference>
<dbReference type="PROSITE" id="PS51770">
    <property type="entry name" value="HOTDOG_ACOT"/>
    <property type="match status" value="1"/>
</dbReference>
<evidence type="ECO:0000256" key="2">
    <source>
        <dbReference type="ARBA" id="ARBA00022737"/>
    </source>
</evidence>
<name>A0A915EF80_9BILA</name>
<dbReference type="AlphaFoldDB" id="A0A915EF80"/>
<dbReference type="CDD" id="cd03442">
    <property type="entry name" value="BFIT_BACH"/>
    <property type="match status" value="1"/>
</dbReference>
<evidence type="ECO:0000259" key="5">
    <source>
        <dbReference type="PROSITE" id="PS51770"/>
    </source>
</evidence>
<dbReference type="Proteomes" id="UP000887574">
    <property type="component" value="Unplaced"/>
</dbReference>
<evidence type="ECO:0000256" key="1">
    <source>
        <dbReference type="ARBA" id="ARBA00010458"/>
    </source>
</evidence>
<evidence type="ECO:0000313" key="7">
    <source>
        <dbReference type="WBParaSite" id="jg4693"/>
    </source>
</evidence>
<dbReference type="Gene3D" id="3.10.129.10">
    <property type="entry name" value="Hotdog Thioesterase"/>
    <property type="match status" value="2"/>
</dbReference>
<proteinExistence type="inferred from homology"/>
<dbReference type="PANTHER" id="PTHR12655">
    <property type="entry name" value="ACYL-COA THIOESTERASE"/>
    <property type="match status" value="1"/>
</dbReference>
<protein>
    <submittedName>
        <fullName evidence="7">HotDog ACOT-type domain-containing protein</fullName>
    </submittedName>
</protein>
<dbReference type="GO" id="GO:0006637">
    <property type="term" value="P:acyl-CoA metabolic process"/>
    <property type="evidence" value="ECO:0007669"/>
    <property type="project" value="TreeGrafter"/>
</dbReference>
<dbReference type="GO" id="GO:0005739">
    <property type="term" value="C:mitochondrion"/>
    <property type="evidence" value="ECO:0007669"/>
    <property type="project" value="TreeGrafter"/>
</dbReference>
<keyword evidence="6" id="KW-1185">Reference proteome</keyword>
<keyword evidence="2" id="KW-0677">Repeat</keyword>
<organism evidence="6 7">
    <name type="scientific">Ditylenchus dipsaci</name>
    <dbReference type="NCBI Taxonomy" id="166011"/>
    <lineage>
        <taxon>Eukaryota</taxon>
        <taxon>Metazoa</taxon>
        <taxon>Ecdysozoa</taxon>
        <taxon>Nematoda</taxon>
        <taxon>Chromadorea</taxon>
        <taxon>Rhabditida</taxon>
        <taxon>Tylenchina</taxon>
        <taxon>Tylenchomorpha</taxon>
        <taxon>Sphaerularioidea</taxon>
        <taxon>Anguinidae</taxon>
        <taxon>Anguininae</taxon>
        <taxon>Ditylenchus</taxon>
    </lineage>
</organism>
<accession>A0A915EF80</accession>
<evidence type="ECO:0000256" key="3">
    <source>
        <dbReference type="ARBA" id="ARBA00022801"/>
    </source>
</evidence>
<evidence type="ECO:0000313" key="6">
    <source>
        <dbReference type="Proteomes" id="UP000887574"/>
    </source>
</evidence>